<dbReference type="PROSITE" id="PS50835">
    <property type="entry name" value="IG_LIKE"/>
    <property type="match status" value="4"/>
</dbReference>
<comment type="subcellular location">
    <subcellularLocation>
        <location evidence="1">Membrane</location>
        <topology evidence="1">Single-pass membrane protein</topology>
    </subcellularLocation>
</comment>
<sequence length="768" mass="83326">MGRSIHWSELGGRAHFDLVSSPSGLVIDDVDPQDHGHYRCRVDFMASPTRNLRVKLLVVEPPKRVTILAASGKEVTGVIGPYPLGGLLVLTCQVTGGSPRPWVNWWHEESLLDDLVEEAKGQVTRNILTLPNLTRQHLYRVLTCRCNNSNLTVALAATVTLDMSFPPLEVGIQEDNLPMTEGKEYTLSCEARGSRPPAVITWWIDGVLMTDTKHQVTQEGQVSVSTLHLVPRRNNNGAVVSCRADNPRLSAAALEDSRKLLVYYSPRLHLRAGQTLNMSNIKEGDDVYFECDIKANPSVFKVQWFLNSVELHHNVAEGVIQSNQSLVLQSVGRGSSGLYTCRAVNTQGSDTSNALNLNVKFSPVCAAGQKWVYGGRRHQAINVTCRVEAHPEASNFRWAFNTSSEFVELPQDRVHSSRSRSLVEYTPQTHHDFGSLLCWGRNLIDVQQRPCVFHVVPAGVPESVTNCSAWHNGTAAGEVVVSCQAGWSGGLAQTFTLEVRQAQPKNFTSPRDTSTSMKKVLSSTNTEKSDGSDSLGKLLASLQDQNQPHFTVTGLEPGTEYHLVVVASNSQGPAQPAVLAYFTPIDVAEKQTSATAAEASDFFQDFAPMLGVVVGVVASLLVCSVVVVVVCTRTAHAHNRRSNTKVLYDKAAAAGEDGGFARQHQHQQGPDVILIKNEPETEAECQQLESTHLKETKNSFLTSTPTLLQTDSSGSGRFLLTERSNTLSSDPASITGVPLAATPLAASKYPGSSLGVLPQLTDAGSLVS</sequence>
<evidence type="ECO:0000256" key="6">
    <source>
        <dbReference type="SAM" id="Phobius"/>
    </source>
</evidence>
<protein>
    <recommendedName>
        <fullName evidence="7">Ig-like domain-containing protein</fullName>
    </recommendedName>
</protein>
<dbReference type="InterPro" id="IPR013783">
    <property type="entry name" value="Ig-like_fold"/>
</dbReference>
<evidence type="ECO:0000313" key="8">
    <source>
        <dbReference type="EMBL" id="KAK8728915.1"/>
    </source>
</evidence>
<dbReference type="PANTHER" id="PTHR23278">
    <property type="entry name" value="SIDESTEP PROTEIN"/>
    <property type="match status" value="1"/>
</dbReference>
<evidence type="ECO:0000256" key="4">
    <source>
        <dbReference type="ARBA" id="ARBA00023157"/>
    </source>
</evidence>
<name>A0AAW0WD03_CHEQU</name>
<dbReference type="InterPro" id="IPR007110">
    <property type="entry name" value="Ig-like_dom"/>
</dbReference>
<keyword evidence="2" id="KW-0677">Repeat</keyword>
<comment type="caution">
    <text evidence="8">The sequence shown here is derived from an EMBL/GenBank/DDBJ whole genome shotgun (WGS) entry which is preliminary data.</text>
</comment>
<evidence type="ECO:0000256" key="1">
    <source>
        <dbReference type="ARBA" id="ARBA00004167"/>
    </source>
</evidence>
<keyword evidence="6" id="KW-0812">Transmembrane</keyword>
<feature type="domain" description="Ig-like" evidence="7">
    <location>
        <begin position="1"/>
        <end position="53"/>
    </location>
</feature>
<dbReference type="AlphaFoldDB" id="A0AAW0WD03"/>
<dbReference type="Pfam" id="PF07679">
    <property type="entry name" value="I-set"/>
    <property type="match status" value="1"/>
</dbReference>
<keyword evidence="6" id="KW-1133">Transmembrane helix</keyword>
<dbReference type="InterPro" id="IPR036179">
    <property type="entry name" value="Ig-like_dom_sf"/>
</dbReference>
<evidence type="ECO:0000313" key="9">
    <source>
        <dbReference type="Proteomes" id="UP001445076"/>
    </source>
</evidence>
<feature type="compositionally biased region" description="Polar residues" evidence="5">
    <location>
        <begin position="503"/>
        <end position="526"/>
    </location>
</feature>
<dbReference type="InterPro" id="IPR036116">
    <property type="entry name" value="FN3_sf"/>
</dbReference>
<dbReference type="EMBL" id="JARKIK010000069">
    <property type="protein sequence ID" value="KAK8728915.1"/>
    <property type="molecule type" value="Genomic_DNA"/>
</dbReference>
<dbReference type="SUPFAM" id="SSF48726">
    <property type="entry name" value="Immunoglobulin"/>
    <property type="match status" value="5"/>
</dbReference>
<dbReference type="GO" id="GO:0009653">
    <property type="term" value="P:anatomical structure morphogenesis"/>
    <property type="evidence" value="ECO:0007669"/>
    <property type="project" value="UniProtKB-ARBA"/>
</dbReference>
<keyword evidence="3 6" id="KW-0472">Membrane</keyword>
<dbReference type="InterPro" id="IPR003599">
    <property type="entry name" value="Ig_sub"/>
</dbReference>
<evidence type="ECO:0000256" key="2">
    <source>
        <dbReference type="ARBA" id="ARBA00022737"/>
    </source>
</evidence>
<dbReference type="GO" id="GO:0030154">
    <property type="term" value="P:cell differentiation"/>
    <property type="evidence" value="ECO:0007669"/>
    <property type="project" value="UniProtKB-ARBA"/>
</dbReference>
<feature type="domain" description="Ig-like" evidence="7">
    <location>
        <begin position="62"/>
        <end position="160"/>
    </location>
</feature>
<dbReference type="SMART" id="SM00409">
    <property type="entry name" value="IG"/>
    <property type="match status" value="4"/>
</dbReference>
<dbReference type="PANTHER" id="PTHR23278:SF19">
    <property type="entry name" value="OBSCURIN"/>
    <property type="match status" value="1"/>
</dbReference>
<keyword evidence="9" id="KW-1185">Reference proteome</keyword>
<dbReference type="InterPro" id="IPR003598">
    <property type="entry name" value="Ig_sub2"/>
</dbReference>
<evidence type="ECO:0000256" key="5">
    <source>
        <dbReference type="SAM" id="MobiDB-lite"/>
    </source>
</evidence>
<evidence type="ECO:0000259" key="7">
    <source>
        <dbReference type="PROSITE" id="PS50835"/>
    </source>
</evidence>
<dbReference type="Pfam" id="PF08205">
    <property type="entry name" value="C2-set_2"/>
    <property type="match status" value="1"/>
</dbReference>
<proteinExistence type="predicted"/>
<dbReference type="SUPFAM" id="SSF49265">
    <property type="entry name" value="Fibronectin type III"/>
    <property type="match status" value="1"/>
</dbReference>
<dbReference type="InterPro" id="IPR013162">
    <property type="entry name" value="CD80_C2-set"/>
</dbReference>
<dbReference type="Gene3D" id="2.60.40.10">
    <property type="entry name" value="Immunoglobulins"/>
    <property type="match status" value="5"/>
</dbReference>
<evidence type="ECO:0000256" key="3">
    <source>
        <dbReference type="ARBA" id="ARBA00023136"/>
    </source>
</evidence>
<feature type="non-terminal residue" evidence="8">
    <location>
        <position position="768"/>
    </location>
</feature>
<keyword evidence="4" id="KW-1015">Disulfide bond</keyword>
<dbReference type="InterPro" id="IPR003961">
    <property type="entry name" value="FN3_dom"/>
</dbReference>
<gene>
    <name evidence="8" type="ORF">OTU49_008866</name>
</gene>
<dbReference type="SMART" id="SM00408">
    <property type="entry name" value="IGc2"/>
    <property type="match status" value="1"/>
</dbReference>
<dbReference type="Proteomes" id="UP001445076">
    <property type="component" value="Unassembled WGS sequence"/>
</dbReference>
<dbReference type="InterPro" id="IPR013098">
    <property type="entry name" value="Ig_I-set"/>
</dbReference>
<reference evidence="8 9" key="1">
    <citation type="journal article" date="2024" name="BMC Genomics">
        <title>Genome assembly of redclaw crayfish (Cherax quadricarinatus) provides insights into its immune adaptation and hypoxia tolerance.</title>
        <authorList>
            <person name="Liu Z."/>
            <person name="Zheng J."/>
            <person name="Li H."/>
            <person name="Fang K."/>
            <person name="Wang S."/>
            <person name="He J."/>
            <person name="Zhou D."/>
            <person name="Weng S."/>
            <person name="Chi M."/>
            <person name="Gu Z."/>
            <person name="He J."/>
            <person name="Li F."/>
            <person name="Wang M."/>
        </authorList>
    </citation>
    <scope>NUCLEOTIDE SEQUENCE [LARGE SCALE GENOMIC DNA]</scope>
    <source>
        <strain evidence="8">ZL_2023a</strain>
    </source>
</reference>
<dbReference type="GO" id="GO:0016020">
    <property type="term" value="C:membrane"/>
    <property type="evidence" value="ECO:0007669"/>
    <property type="project" value="UniProtKB-SubCell"/>
</dbReference>
<organism evidence="8 9">
    <name type="scientific">Cherax quadricarinatus</name>
    <name type="common">Australian red claw crayfish</name>
    <dbReference type="NCBI Taxonomy" id="27406"/>
    <lineage>
        <taxon>Eukaryota</taxon>
        <taxon>Metazoa</taxon>
        <taxon>Ecdysozoa</taxon>
        <taxon>Arthropoda</taxon>
        <taxon>Crustacea</taxon>
        <taxon>Multicrustacea</taxon>
        <taxon>Malacostraca</taxon>
        <taxon>Eumalacostraca</taxon>
        <taxon>Eucarida</taxon>
        <taxon>Decapoda</taxon>
        <taxon>Pleocyemata</taxon>
        <taxon>Astacidea</taxon>
        <taxon>Parastacoidea</taxon>
        <taxon>Parastacidae</taxon>
        <taxon>Cherax</taxon>
    </lineage>
</organism>
<feature type="domain" description="Ig-like" evidence="7">
    <location>
        <begin position="266"/>
        <end position="358"/>
    </location>
</feature>
<feature type="domain" description="Ig-like" evidence="7">
    <location>
        <begin position="166"/>
        <end position="261"/>
    </location>
</feature>
<dbReference type="CDD" id="cd00063">
    <property type="entry name" value="FN3"/>
    <property type="match status" value="1"/>
</dbReference>
<feature type="region of interest" description="Disordered" evidence="5">
    <location>
        <begin position="503"/>
        <end position="534"/>
    </location>
</feature>
<accession>A0AAW0WD03</accession>
<feature type="transmembrane region" description="Helical" evidence="6">
    <location>
        <begin position="609"/>
        <end position="631"/>
    </location>
</feature>